<sequence>MSESVSSSLPGSGMKHKPPSSSFTSSSSKQRLSSKSSLRKSLSKQSQDLNKSMRQLSASISSSLDLERRRSSIKKLTESVTETVKPETPLGWIAFISSLSTAILVHEIRLQTRLTYPPLVYAQKDSPVINEVKHQLAKRKQGNDFLTRDIKPSLLVGTRGVISSTAAYVLHGPSKRPAHLHFREIVRMHDGANIALDWEMAIPDQSSYSSSLDTRPTEQQLKANILYGPIDKPVVIILHGINNDTGFGYMKSLMRSVADKGWIACGFNFRGCGGQKLSTPRGYSAAYTGDIRTVVRKIEARLKKKLIPMQVGDMEKPYDTDVPVFLVGNSLGANLITKYLGEEGFSKTLPKCVKGGVSLGNPLEIHSRNVSFPFNILLAAGVKKTVLQSWKAFRDMSNCIHFGKAMRNVLTSSTIGQLDDAIAPILIRNDPVHPFTNRIGYKDGEEYWHDASSNRYISHVNVPLLKLSAQDDFLVVNPALQSLSRCLENPNVLVVKTKCGGHLGWMESPPEGFGVGSSWADIAMVDFIDAVMEMNKSFLSEKSTVSAVDIVENLYASRNLKSKL</sequence>
<feature type="compositionally biased region" description="Low complexity" evidence="2">
    <location>
        <begin position="1"/>
        <end position="12"/>
    </location>
</feature>
<dbReference type="Proteomes" id="UP001054902">
    <property type="component" value="Unassembled WGS sequence"/>
</dbReference>
<name>A0AAD3HDB5_9STRA</name>
<keyword evidence="5" id="KW-1185">Reference proteome</keyword>
<dbReference type="SUPFAM" id="SSF53474">
    <property type="entry name" value="alpha/beta-Hydrolases"/>
    <property type="match status" value="1"/>
</dbReference>
<accession>A0AAD3HDB5</accession>
<dbReference type="InterPro" id="IPR050960">
    <property type="entry name" value="AB_hydrolase_4_sf"/>
</dbReference>
<feature type="compositionally biased region" description="Low complexity" evidence="2">
    <location>
        <begin position="20"/>
        <end position="36"/>
    </location>
</feature>
<comment type="similarity">
    <text evidence="1">Belongs to the AB hydrolase superfamily. AB hydrolase 4 family.</text>
</comment>
<dbReference type="PANTHER" id="PTHR10794">
    <property type="entry name" value="ABHYDROLASE DOMAIN-CONTAINING PROTEIN"/>
    <property type="match status" value="1"/>
</dbReference>
<evidence type="ECO:0000256" key="1">
    <source>
        <dbReference type="ARBA" id="ARBA00010884"/>
    </source>
</evidence>
<feature type="region of interest" description="Disordered" evidence="2">
    <location>
        <begin position="1"/>
        <end position="54"/>
    </location>
</feature>
<reference evidence="4 5" key="1">
    <citation type="journal article" date="2021" name="Sci. Rep.">
        <title>The genome of the diatom Chaetoceros tenuissimus carries an ancient integrated fragment of an extant virus.</title>
        <authorList>
            <person name="Hongo Y."/>
            <person name="Kimura K."/>
            <person name="Takaki Y."/>
            <person name="Yoshida Y."/>
            <person name="Baba S."/>
            <person name="Kobayashi G."/>
            <person name="Nagasaki K."/>
            <person name="Hano T."/>
            <person name="Tomaru Y."/>
        </authorList>
    </citation>
    <scope>NUCLEOTIDE SEQUENCE [LARGE SCALE GENOMIC DNA]</scope>
    <source>
        <strain evidence="4 5">NIES-3715</strain>
    </source>
</reference>
<protein>
    <recommendedName>
        <fullName evidence="3">Serine aminopeptidase S33 domain-containing protein</fullName>
    </recommendedName>
</protein>
<evidence type="ECO:0000313" key="4">
    <source>
        <dbReference type="EMBL" id="GFH59041.1"/>
    </source>
</evidence>
<proteinExistence type="inferred from homology"/>
<dbReference type="EMBL" id="BLLK01000062">
    <property type="protein sequence ID" value="GFH59041.1"/>
    <property type="molecule type" value="Genomic_DNA"/>
</dbReference>
<dbReference type="InterPro" id="IPR022742">
    <property type="entry name" value="Hydrolase_4"/>
</dbReference>
<dbReference type="Pfam" id="PF12146">
    <property type="entry name" value="Hydrolase_4"/>
    <property type="match status" value="1"/>
</dbReference>
<dbReference type="Gene3D" id="3.40.50.1820">
    <property type="entry name" value="alpha/beta hydrolase"/>
    <property type="match status" value="1"/>
</dbReference>
<dbReference type="GO" id="GO:0034338">
    <property type="term" value="F:short-chain carboxylesterase activity"/>
    <property type="evidence" value="ECO:0007669"/>
    <property type="project" value="TreeGrafter"/>
</dbReference>
<dbReference type="InterPro" id="IPR029058">
    <property type="entry name" value="AB_hydrolase_fold"/>
</dbReference>
<dbReference type="PANTHER" id="PTHR10794:SF63">
    <property type="entry name" value="ALPHA_BETA HYDROLASE 1, ISOFORM A"/>
    <property type="match status" value="1"/>
</dbReference>
<dbReference type="AlphaFoldDB" id="A0AAD3HDB5"/>
<evidence type="ECO:0000256" key="2">
    <source>
        <dbReference type="SAM" id="MobiDB-lite"/>
    </source>
</evidence>
<dbReference type="GO" id="GO:0047372">
    <property type="term" value="F:monoacylglycerol lipase activity"/>
    <property type="evidence" value="ECO:0007669"/>
    <property type="project" value="TreeGrafter"/>
</dbReference>
<gene>
    <name evidence="4" type="ORF">CTEN210_15517</name>
</gene>
<feature type="domain" description="Serine aminopeptidase S33" evidence="3">
    <location>
        <begin position="232"/>
        <end position="487"/>
    </location>
</feature>
<evidence type="ECO:0000313" key="5">
    <source>
        <dbReference type="Proteomes" id="UP001054902"/>
    </source>
</evidence>
<comment type="caution">
    <text evidence="4">The sequence shown here is derived from an EMBL/GenBank/DDBJ whole genome shotgun (WGS) entry which is preliminary data.</text>
</comment>
<organism evidence="4 5">
    <name type="scientific">Chaetoceros tenuissimus</name>
    <dbReference type="NCBI Taxonomy" id="426638"/>
    <lineage>
        <taxon>Eukaryota</taxon>
        <taxon>Sar</taxon>
        <taxon>Stramenopiles</taxon>
        <taxon>Ochrophyta</taxon>
        <taxon>Bacillariophyta</taxon>
        <taxon>Coscinodiscophyceae</taxon>
        <taxon>Chaetocerotophycidae</taxon>
        <taxon>Chaetocerotales</taxon>
        <taxon>Chaetocerotaceae</taxon>
        <taxon>Chaetoceros</taxon>
    </lineage>
</organism>
<evidence type="ECO:0000259" key="3">
    <source>
        <dbReference type="Pfam" id="PF12146"/>
    </source>
</evidence>